<dbReference type="OrthoDB" id="9805933at2"/>
<name>A0A259TZZ2_9BACT</name>
<dbReference type="FunCoup" id="A0A259TZZ2">
    <property type="interactions" value="408"/>
</dbReference>
<dbReference type="Gene3D" id="2.40.10.240">
    <property type="entry name" value="QueA-like"/>
    <property type="match status" value="1"/>
</dbReference>
<dbReference type="PANTHER" id="PTHR30307">
    <property type="entry name" value="S-ADENOSYLMETHIONINE:TRNA RIBOSYLTRANSFERASE-ISOMERASE"/>
    <property type="match status" value="1"/>
</dbReference>
<dbReference type="InterPro" id="IPR036100">
    <property type="entry name" value="QueA_sf"/>
</dbReference>
<dbReference type="RefSeq" id="WP_094548617.1">
    <property type="nucleotide sequence ID" value="NZ_MQWB01000001.1"/>
</dbReference>
<reference evidence="6 7" key="1">
    <citation type="submission" date="2016-11" db="EMBL/GenBank/DDBJ databases">
        <title>Study of marine rhodopsin-containing bacteria.</title>
        <authorList>
            <person name="Yoshizawa S."/>
            <person name="Kumagai Y."/>
            <person name="Kogure K."/>
        </authorList>
    </citation>
    <scope>NUCLEOTIDE SEQUENCE [LARGE SCALE GENOMIC DNA]</scope>
    <source>
        <strain evidence="6 7">SG-29</strain>
    </source>
</reference>
<dbReference type="Pfam" id="PF02547">
    <property type="entry name" value="Queuosine_synth"/>
    <property type="match status" value="1"/>
</dbReference>
<proteinExistence type="inferred from homology"/>
<dbReference type="GO" id="GO:0008616">
    <property type="term" value="P:tRNA queuosine(34) biosynthetic process"/>
    <property type="evidence" value="ECO:0007669"/>
    <property type="project" value="UniProtKB-UniRule"/>
</dbReference>
<dbReference type="InParanoid" id="A0A259TZZ2"/>
<keyword evidence="1 5" id="KW-0963">Cytoplasm</keyword>
<evidence type="ECO:0000256" key="2">
    <source>
        <dbReference type="ARBA" id="ARBA00022679"/>
    </source>
</evidence>
<dbReference type="InterPro" id="IPR042119">
    <property type="entry name" value="QueA_dom2"/>
</dbReference>
<dbReference type="AlphaFoldDB" id="A0A259TZZ2"/>
<evidence type="ECO:0000256" key="5">
    <source>
        <dbReference type="HAMAP-Rule" id="MF_00113"/>
    </source>
</evidence>
<gene>
    <name evidence="5" type="primary">queA</name>
    <name evidence="6" type="ORF">BSZ36_10390</name>
</gene>
<evidence type="ECO:0000313" key="7">
    <source>
        <dbReference type="Proteomes" id="UP000216446"/>
    </source>
</evidence>
<dbReference type="Gene3D" id="3.40.1780.10">
    <property type="entry name" value="QueA-like"/>
    <property type="match status" value="2"/>
</dbReference>
<dbReference type="Proteomes" id="UP000216446">
    <property type="component" value="Unassembled WGS sequence"/>
</dbReference>
<keyword evidence="2 5" id="KW-0808">Transferase</keyword>
<dbReference type="NCBIfam" id="TIGR00113">
    <property type="entry name" value="queA"/>
    <property type="match status" value="1"/>
</dbReference>
<keyword evidence="7" id="KW-1185">Reference proteome</keyword>
<dbReference type="InterPro" id="IPR003699">
    <property type="entry name" value="QueA"/>
</dbReference>
<evidence type="ECO:0000256" key="4">
    <source>
        <dbReference type="ARBA" id="ARBA00022785"/>
    </source>
</evidence>
<dbReference type="GO" id="GO:0051075">
    <property type="term" value="F:S-adenosylmethionine:tRNA ribosyltransferase-isomerase activity"/>
    <property type="evidence" value="ECO:0007669"/>
    <property type="project" value="UniProtKB-EC"/>
</dbReference>
<dbReference type="FunFam" id="2.40.10.240:FF:000002">
    <property type="entry name" value="S-adenosylmethionine:tRNA ribosyltransferase-isomerase"/>
    <property type="match status" value="1"/>
</dbReference>
<keyword evidence="3 5" id="KW-0949">S-adenosyl-L-methionine</keyword>
<protein>
    <recommendedName>
        <fullName evidence="5">S-adenosylmethionine:tRNA ribosyltransferase-isomerase</fullName>
        <ecNumber evidence="5">2.4.99.17</ecNumber>
    </recommendedName>
    <alternativeName>
        <fullName evidence="5">Queuosine biosynthesis protein QueA</fullName>
    </alternativeName>
</protein>
<evidence type="ECO:0000256" key="3">
    <source>
        <dbReference type="ARBA" id="ARBA00022691"/>
    </source>
</evidence>
<comment type="catalytic activity">
    <reaction evidence="5">
        <text>7-aminomethyl-7-carbaguanosine(34) in tRNA + S-adenosyl-L-methionine = epoxyqueuosine(34) in tRNA + adenine + L-methionine + 2 H(+)</text>
        <dbReference type="Rhea" id="RHEA:32155"/>
        <dbReference type="Rhea" id="RHEA-COMP:10342"/>
        <dbReference type="Rhea" id="RHEA-COMP:18582"/>
        <dbReference type="ChEBI" id="CHEBI:15378"/>
        <dbReference type="ChEBI" id="CHEBI:16708"/>
        <dbReference type="ChEBI" id="CHEBI:57844"/>
        <dbReference type="ChEBI" id="CHEBI:59789"/>
        <dbReference type="ChEBI" id="CHEBI:82833"/>
        <dbReference type="ChEBI" id="CHEBI:194443"/>
        <dbReference type="EC" id="2.4.99.17"/>
    </reaction>
</comment>
<comment type="subcellular location">
    <subcellularLocation>
        <location evidence="5">Cytoplasm</location>
    </subcellularLocation>
</comment>
<dbReference type="GO" id="GO:0005737">
    <property type="term" value="C:cytoplasm"/>
    <property type="evidence" value="ECO:0007669"/>
    <property type="project" value="UniProtKB-SubCell"/>
</dbReference>
<comment type="function">
    <text evidence="5">Transfers and isomerizes the ribose moiety from AdoMet to the 7-aminomethyl group of 7-deazaguanine (preQ1-tRNA) to give epoxyqueuosine (oQ-tRNA).</text>
</comment>
<accession>A0A259TZZ2</accession>
<dbReference type="EMBL" id="MQWB01000001">
    <property type="protein sequence ID" value="OZC03353.1"/>
    <property type="molecule type" value="Genomic_DNA"/>
</dbReference>
<comment type="caution">
    <text evidence="6">The sequence shown here is derived from an EMBL/GenBank/DDBJ whole genome shotgun (WGS) entry which is preliminary data.</text>
</comment>
<sequence length="359" mass="38744">MADALAPYDFDLPDALIAQRPAEQRDGSRMLVLHRTSGEIEDRHVTDLPEYLASGDALVFNDTRVMAARLLGHRPTGGKAELFLIERREDGLWRALAKPGRKLREGAEVWLGGESGDAGSGARGLRAEVVGVEDDGKRLVRFTRGGGPLAEAEEREALDEIGQLPLPPYIARPTDRADRERYQTIFARESGAVAAPTAGLHFTDTLLGRLEAGGVGRVHVTLHVGYGTFEPVKAEDLADHRVAAERIAVTPEASGALNRVRAAGGRIVAVGTTSTRTLETSADASGTFYPASGATDLTVTPGYTFTGVDALLTNFHLPKSSLLVLTSTFGGRENVMRAYRHAVAERYRFYSYGDCMLIL</sequence>
<comment type="subunit">
    <text evidence="5">Monomer.</text>
</comment>
<comment type="pathway">
    <text evidence="5">tRNA modification; tRNA-queuosine biosynthesis.</text>
</comment>
<organism evidence="6 7">
    <name type="scientific">Rubricoccus marinus</name>
    <dbReference type="NCBI Taxonomy" id="716817"/>
    <lineage>
        <taxon>Bacteria</taxon>
        <taxon>Pseudomonadati</taxon>
        <taxon>Rhodothermota</taxon>
        <taxon>Rhodothermia</taxon>
        <taxon>Rhodothermales</taxon>
        <taxon>Rubricoccaceae</taxon>
        <taxon>Rubricoccus</taxon>
    </lineage>
</organism>
<dbReference type="UniPathway" id="UPA00392"/>
<dbReference type="EC" id="2.4.99.17" evidence="5"/>
<dbReference type="PANTHER" id="PTHR30307:SF0">
    <property type="entry name" value="S-ADENOSYLMETHIONINE:TRNA RIBOSYLTRANSFERASE-ISOMERASE"/>
    <property type="match status" value="1"/>
</dbReference>
<dbReference type="SUPFAM" id="SSF111337">
    <property type="entry name" value="QueA-like"/>
    <property type="match status" value="1"/>
</dbReference>
<keyword evidence="4 5" id="KW-0671">Queuosine biosynthesis</keyword>
<evidence type="ECO:0000256" key="1">
    <source>
        <dbReference type="ARBA" id="ARBA00022490"/>
    </source>
</evidence>
<comment type="similarity">
    <text evidence="5">Belongs to the QueA family.</text>
</comment>
<evidence type="ECO:0000313" key="6">
    <source>
        <dbReference type="EMBL" id="OZC03353.1"/>
    </source>
</evidence>
<keyword evidence="6" id="KW-0413">Isomerase</keyword>
<dbReference type="NCBIfam" id="NF001140">
    <property type="entry name" value="PRK00147.1"/>
    <property type="match status" value="1"/>
</dbReference>
<dbReference type="HAMAP" id="MF_00113">
    <property type="entry name" value="QueA"/>
    <property type="match status" value="1"/>
</dbReference>
<dbReference type="InterPro" id="IPR042118">
    <property type="entry name" value="QueA_dom1"/>
</dbReference>